<dbReference type="RefSeq" id="WP_188971373.1">
    <property type="nucleotide sequence ID" value="NZ_BMOL01000008.1"/>
</dbReference>
<name>A0ABQ2G9G7_9DEIO</name>
<feature type="chain" id="PRO_5046927866" description="Choice-of-anchor D domain-containing protein" evidence="1">
    <location>
        <begin position="34"/>
        <end position="348"/>
    </location>
</feature>
<dbReference type="Proteomes" id="UP000639973">
    <property type="component" value="Unassembled WGS sequence"/>
</dbReference>
<sequence>MNPPHPPIFRSPRRHSRGRWTLAALLALTTSCAQLPGVGASPTPDPAPTLTLSAQPDALVFSGTADGSGAGASVTRTVTLSNNSGAPVQLRNVLFDGASAAFGLVSPPSFPRTLGAGQSLNLNVRMLPGSPTGVLRATLSAVGDAAPIVAVPLAGLRAAGLEGNKEPALAQIVDTLDYRIDVGGSGLILSTGPGLIGEEVAAPLFERASAAPVTLRPVARYSPDGPSVYGSFVLNGGAAQTQPLGTMAAGGHQTLNPPLTAGSRTTFDPGSQPFGIYLAPNSYAAQDTFTLDRLNTGRVRHAVRTYPLRNRAGQTVANSYLLGFEPSENGDYQDVVFVLENVRPVADR</sequence>
<dbReference type="EMBL" id="BMOL01000008">
    <property type="protein sequence ID" value="GGL81764.1"/>
    <property type="molecule type" value="Genomic_DNA"/>
</dbReference>
<evidence type="ECO:0000313" key="3">
    <source>
        <dbReference type="Proteomes" id="UP000639973"/>
    </source>
</evidence>
<protein>
    <recommendedName>
        <fullName evidence="4">Choice-of-anchor D domain-containing protein</fullName>
    </recommendedName>
</protein>
<evidence type="ECO:0000256" key="1">
    <source>
        <dbReference type="SAM" id="SignalP"/>
    </source>
</evidence>
<keyword evidence="1" id="KW-0732">Signal</keyword>
<keyword evidence="3" id="KW-1185">Reference proteome</keyword>
<proteinExistence type="predicted"/>
<evidence type="ECO:0008006" key="4">
    <source>
        <dbReference type="Google" id="ProtNLM"/>
    </source>
</evidence>
<dbReference type="InterPro" id="IPR013783">
    <property type="entry name" value="Ig-like_fold"/>
</dbReference>
<evidence type="ECO:0000313" key="2">
    <source>
        <dbReference type="EMBL" id="GGL81764.1"/>
    </source>
</evidence>
<gene>
    <name evidence="2" type="ORF">GCM10010840_19370</name>
</gene>
<comment type="caution">
    <text evidence="2">The sequence shown here is derived from an EMBL/GenBank/DDBJ whole genome shotgun (WGS) entry which is preliminary data.</text>
</comment>
<feature type="signal peptide" evidence="1">
    <location>
        <begin position="1"/>
        <end position="33"/>
    </location>
</feature>
<accession>A0ABQ2G9G7</accession>
<reference evidence="3" key="1">
    <citation type="journal article" date="2019" name="Int. J. Syst. Evol. Microbiol.">
        <title>The Global Catalogue of Microorganisms (GCM) 10K type strain sequencing project: providing services to taxonomists for standard genome sequencing and annotation.</title>
        <authorList>
            <consortium name="The Broad Institute Genomics Platform"/>
            <consortium name="The Broad Institute Genome Sequencing Center for Infectious Disease"/>
            <person name="Wu L."/>
            <person name="Ma J."/>
        </authorList>
    </citation>
    <scope>NUCLEOTIDE SEQUENCE [LARGE SCALE GENOMIC DNA]</scope>
    <source>
        <strain evidence="3">JCM 15442</strain>
    </source>
</reference>
<dbReference type="Gene3D" id="2.60.40.10">
    <property type="entry name" value="Immunoglobulins"/>
    <property type="match status" value="1"/>
</dbReference>
<organism evidence="2 3">
    <name type="scientific">Deinococcus aerolatus</name>
    <dbReference type="NCBI Taxonomy" id="522487"/>
    <lineage>
        <taxon>Bacteria</taxon>
        <taxon>Thermotogati</taxon>
        <taxon>Deinococcota</taxon>
        <taxon>Deinococci</taxon>
        <taxon>Deinococcales</taxon>
        <taxon>Deinococcaceae</taxon>
        <taxon>Deinococcus</taxon>
    </lineage>
</organism>